<gene>
    <name evidence="2" type="ORF">BUPH_08442</name>
</gene>
<feature type="compositionally biased region" description="Basic and acidic residues" evidence="1">
    <location>
        <begin position="63"/>
        <end position="79"/>
    </location>
</feature>
<dbReference type="Proteomes" id="UP000010105">
    <property type="component" value="Plasmid pSYMBR3459"/>
</dbReference>
<evidence type="ECO:0000256" key="1">
    <source>
        <dbReference type="SAM" id="MobiDB-lite"/>
    </source>
</evidence>
<accession>K0DV07</accession>
<name>K0DV07_9BURK</name>
<dbReference type="PATRIC" id="fig|1229205.11.peg.6768"/>
<evidence type="ECO:0000313" key="2">
    <source>
        <dbReference type="EMBL" id="AFT90081.1"/>
    </source>
</evidence>
<dbReference type="EMBL" id="CP003865">
    <property type="protein sequence ID" value="AFT90081.1"/>
    <property type="molecule type" value="Genomic_DNA"/>
</dbReference>
<dbReference type="AlphaFoldDB" id="K0DV07"/>
<geneLocation type="plasmid" evidence="2 3">
    <name>pSYMBR3459</name>
</geneLocation>
<sequence>MQGLVNQLSHPLIVDRARLAGAHFVIESVDALIQKPKTPLAHRSARELQALRDRTVGLPVSRSQHDARPRDQRSRNRARTCDRYQLRALVFVQHQFRLRSSHRHADVSRSTDANMLREHRSVNNGTEH</sequence>
<feature type="region of interest" description="Disordered" evidence="1">
    <location>
        <begin position="99"/>
        <end position="128"/>
    </location>
</feature>
<feature type="compositionally biased region" description="Basic and acidic residues" evidence="1">
    <location>
        <begin position="103"/>
        <end position="128"/>
    </location>
</feature>
<keyword evidence="2" id="KW-0614">Plasmid</keyword>
<evidence type="ECO:0000313" key="3">
    <source>
        <dbReference type="Proteomes" id="UP000010105"/>
    </source>
</evidence>
<proteinExistence type="predicted"/>
<dbReference type="KEGG" id="bpx:BUPH_08442"/>
<reference evidence="2 3" key="1">
    <citation type="journal article" date="2012" name="J. Bacteriol.">
        <title>Complete Genome Sequence of Burkholderia phenoliruptrix BR3459a (CLA1), a Heat-Tolerant, Nitrogen-Fixing Symbiont of Mimosa flocculosa.</title>
        <authorList>
            <person name="de Oliveira Cunha C."/>
            <person name="Goda Zuleta L.F."/>
            <person name="Paula de Almeida L.G."/>
            <person name="Prioli Ciapina L."/>
            <person name="Lustrino Borges W."/>
            <person name="Pitard R.M."/>
            <person name="Baldani J.I."/>
            <person name="Straliotto R."/>
            <person name="de Faria S.M."/>
            <person name="Hungria M."/>
            <person name="Sousa Cavada B."/>
            <person name="Mercante F.M."/>
            <person name="Ribeiro de Vasconcelos A.T."/>
        </authorList>
    </citation>
    <scope>NUCLEOTIDE SEQUENCE [LARGE SCALE GENOMIC DNA]</scope>
    <source>
        <strain evidence="2 3">BR3459a</strain>
        <plasmid evidence="2 3">pSYMBR3459</plasmid>
    </source>
</reference>
<dbReference type="HOGENOM" id="CLU_1955483_0_0_4"/>
<feature type="region of interest" description="Disordered" evidence="1">
    <location>
        <begin position="53"/>
        <end position="79"/>
    </location>
</feature>
<protein>
    <submittedName>
        <fullName evidence="2">Uncharacterized protein</fullName>
    </submittedName>
</protein>
<organism evidence="2 3">
    <name type="scientific">Paraburkholderia phenoliruptrix BR3459a</name>
    <dbReference type="NCBI Taxonomy" id="1229205"/>
    <lineage>
        <taxon>Bacteria</taxon>
        <taxon>Pseudomonadati</taxon>
        <taxon>Pseudomonadota</taxon>
        <taxon>Betaproteobacteria</taxon>
        <taxon>Burkholderiales</taxon>
        <taxon>Burkholderiaceae</taxon>
        <taxon>Paraburkholderia</taxon>
    </lineage>
</organism>